<evidence type="ECO:0000313" key="2">
    <source>
        <dbReference type="EMBL" id="KAK1585339.1"/>
    </source>
</evidence>
<protein>
    <submittedName>
        <fullName evidence="2">Uncharacterized protein</fullName>
    </submittedName>
</protein>
<organism evidence="2 3">
    <name type="scientific">Colletotrichum navitas</name>
    <dbReference type="NCBI Taxonomy" id="681940"/>
    <lineage>
        <taxon>Eukaryota</taxon>
        <taxon>Fungi</taxon>
        <taxon>Dikarya</taxon>
        <taxon>Ascomycota</taxon>
        <taxon>Pezizomycotina</taxon>
        <taxon>Sordariomycetes</taxon>
        <taxon>Hypocreomycetidae</taxon>
        <taxon>Glomerellales</taxon>
        <taxon>Glomerellaceae</taxon>
        <taxon>Colletotrichum</taxon>
        <taxon>Colletotrichum graminicola species complex</taxon>
    </lineage>
</organism>
<dbReference type="AlphaFoldDB" id="A0AAD8V441"/>
<evidence type="ECO:0000256" key="1">
    <source>
        <dbReference type="SAM" id="MobiDB-lite"/>
    </source>
</evidence>
<sequence>MTLSGRGRDTRTHRQGTRSGHGTDGQRVLIVSAGHRHRTQPIISRRFNHPRRSFHFSPGGQGRAGGGRKHPTQQGFPFNTRATDGQSATKSPAVAGGRHGSIPARVQFGMAARMGYLGSRPNKGRPVYPRRAGNRKPVAGGLPRSYREQSWPGHTEMRTLWIDELSPAAVSLEHSCSNQDRVP</sequence>
<dbReference type="Proteomes" id="UP001230504">
    <property type="component" value="Unassembled WGS sequence"/>
</dbReference>
<proteinExistence type="predicted"/>
<feature type="region of interest" description="Disordered" evidence="1">
    <location>
        <begin position="1"/>
        <end position="26"/>
    </location>
</feature>
<dbReference type="RefSeq" id="XP_060412365.1">
    <property type="nucleotide sequence ID" value="XM_060552023.1"/>
</dbReference>
<keyword evidence="3" id="KW-1185">Reference proteome</keyword>
<comment type="caution">
    <text evidence="2">The sequence shown here is derived from an EMBL/GenBank/DDBJ whole genome shotgun (WGS) entry which is preliminary data.</text>
</comment>
<feature type="compositionally biased region" description="Basic and acidic residues" evidence="1">
    <location>
        <begin position="1"/>
        <end position="12"/>
    </location>
</feature>
<dbReference type="GeneID" id="85436263"/>
<feature type="compositionally biased region" description="Polar residues" evidence="1">
    <location>
        <begin position="72"/>
        <end position="90"/>
    </location>
</feature>
<reference evidence="2" key="1">
    <citation type="submission" date="2021-06" db="EMBL/GenBank/DDBJ databases">
        <title>Comparative genomics, transcriptomics and evolutionary studies reveal genomic signatures of adaptation to plant cell wall in hemibiotrophic fungi.</title>
        <authorList>
            <consortium name="DOE Joint Genome Institute"/>
            <person name="Baroncelli R."/>
            <person name="Diaz J.F."/>
            <person name="Benocci T."/>
            <person name="Peng M."/>
            <person name="Battaglia E."/>
            <person name="Haridas S."/>
            <person name="Andreopoulos W."/>
            <person name="Labutti K."/>
            <person name="Pangilinan J."/>
            <person name="Floch G.L."/>
            <person name="Makela M.R."/>
            <person name="Henrissat B."/>
            <person name="Grigoriev I.V."/>
            <person name="Crouch J.A."/>
            <person name="De Vries R.P."/>
            <person name="Sukno S.A."/>
            <person name="Thon M.R."/>
        </authorList>
    </citation>
    <scope>NUCLEOTIDE SEQUENCE</scope>
    <source>
        <strain evidence="2">CBS 125086</strain>
    </source>
</reference>
<accession>A0AAD8V441</accession>
<gene>
    <name evidence="2" type="ORF">LY79DRAFT_271022</name>
</gene>
<evidence type="ECO:0000313" key="3">
    <source>
        <dbReference type="Proteomes" id="UP001230504"/>
    </source>
</evidence>
<dbReference type="EMBL" id="JAHLJV010000045">
    <property type="protein sequence ID" value="KAK1585339.1"/>
    <property type="molecule type" value="Genomic_DNA"/>
</dbReference>
<feature type="region of interest" description="Disordered" evidence="1">
    <location>
        <begin position="42"/>
        <end position="100"/>
    </location>
</feature>
<name>A0AAD8V441_9PEZI</name>
<feature type="region of interest" description="Disordered" evidence="1">
    <location>
        <begin position="121"/>
        <end position="152"/>
    </location>
</feature>